<reference evidence="1 2" key="1">
    <citation type="submission" date="2016-11" db="EMBL/GenBank/DDBJ databases">
        <authorList>
            <person name="Rush R.E."/>
            <person name="Stoner T.H."/>
            <person name="Bowman C.A."/>
            <person name="Russell D.A."/>
            <person name="Pope W.H."/>
            <person name="Jacobs-Sera D."/>
            <person name="Hatfull G.F."/>
        </authorList>
    </citation>
    <scope>NUCLEOTIDE SEQUENCE [LARGE SCALE GENOMIC DNA]</scope>
</reference>
<evidence type="ECO:0000313" key="1">
    <source>
        <dbReference type="EMBL" id="APL99680.1"/>
    </source>
</evidence>
<keyword evidence="2" id="KW-1185">Reference proteome</keyword>
<organism evidence="1 2">
    <name type="scientific">Mycobacterium phage Camperdownii</name>
    <dbReference type="NCBI Taxonomy" id="1927024"/>
    <lineage>
        <taxon>Viruses</taxon>
        <taxon>Duplodnaviria</taxon>
        <taxon>Heunggongvirae</taxon>
        <taxon>Uroviricota</taxon>
        <taxon>Caudoviricetes</taxon>
        <taxon>Backyardiganvirus</taxon>
        <taxon>Backyardiganvirus camperdownii</taxon>
    </lineage>
</organism>
<dbReference type="EMBL" id="KY204245">
    <property type="protein sequence ID" value="APL99680.1"/>
    <property type="molecule type" value="Genomic_DNA"/>
</dbReference>
<evidence type="ECO:0000313" key="2">
    <source>
        <dbReference type="Proteomes" id="UP000224171"/>
    </source>
</evidence>
<dbReference type="KEGG" id="vg:64946703"/>
<protein>
    <submittedName>
        <fullName evidence="1">Uncharacterized protein</fullName>
    </submittedName>
</protein>
<dbReference type="RefSeq" id="YP_010062902.1">
    <property type="nucleotide sequence ID" value="NC_054799.1"/>
</dbReference>
<sequence>MYRVIDAHGNLWTAMSEAKVWDLAEDIVIDTEIDTNGVFDIEETEIKTWCMDADCLGHVVGNVTLIGA</sequence>
<gene>
    <name evidence="1" type="primary">86</name>
    <name evidence="1" type="ORF">SEA_CAMPERDOWNII_86</name>
</gene>
<accession>A0A1L5C0T1</accession>
<dbReference type="Proteomes" id="UP000224171">
    <property type="component" value="Segment"/>
</dbReference>
<name>A0A1L5C0T1_9CAUD</name>
<dbReference type="GeneID" id="64946703"/>
<proteinExistence type="predicted"/>